<comment type="caution">
    <text evidence="1">The sequence shown here is derived from an EMBL/GenBank/DDBJ whole genome shotgun (WGS) entry which is preliminary data.</text>
</comment>
<evidence type="ECO:0000313" key="1">
    <source>
        <dbReference type="EMBL" id="KAH7850316.1"/>
    </source>
</evidence>
<sequence length="106" mass="11899">MTTILVVRRNTMAQFLQRQPPPPNSPVEPENQPLDFVLPIEPPLPLPNLQLQQNNLDFPILVVAFCLSAANAIAIQSLQNLTAYPITFHLLCLMIMFAFASMLIRC</sequence>
<protein>
    <submittedName>
        <fullName evidence="1">Uncharacterized protein</fullName>
    </submittedName>
</protein>
<gene>
    <name evidence="1" type="ORF">Vadar_030862</name>
</gene>
<keyword evidence="2" id="KW-1185">Reference proteome</keyword>
<organism evidence="1 2">
    <name type="scientific">Vaccinium darrowii</name>
    <dbReference type="NCBI Taxonomy" id="229202"/>
    <lineage>
        <taxon>Eukaryota</taxon>
        <taxon>Viridiplantae</taxon>
        <taxon>Streptophyta</taxon>
        <taxon>Embryophyta</taxon>
        <taxon>Tracheophyta</taxon>
        <taxon>Spermatophyta</taxon>
        <taxon>Magnoliopsida</taxon>
        <taxon>eudicotyledons</taxon>
        <taxon>Gunneridae</taxon>
        <taxon>Pentapetalae</taxon>
        <taxon>asterids</taxon>
        <taxon>Ericales</taxon>
        <taxon>Ericaceae</taxon>
        <taxon>Vaccinioideae</taxon>
        <taxon>Vaccinieae</taxon>
        <taxon>Vaccinium</taxon>
    </lineage>
</organism>
<accession>A0ACB7YAE0</accession>
<evidence type="ECO:0000313" key="2">
    <source>
        <dbReference type="Proteomes" id="UP000828048"/>
    </source>
</evidence>
<dbReference type="EMBL" id="CM037157">
    <property type="protein sequence ID" value="KAH7850316.1"/>
    <property type="molecule type" value="Genomic_DNA"/>
</dbReference>
<dbReference type="Proteomes" id="UP000828048">
    <property type="component" value="Chromosome 7"/>
</dbReference>
<proteinExistence type="predicted"/>
<reference evidence="1 2" key="1">
    <citation type="journal article" date="2021" name="Hortic Res">
        <title>High-quality reference genome and annotation aids understanding of berry development for evergreen blueberry (Vaccinium darrowii).</title>
        <authorList>
            <person name="Yu J."/>
            <person name="Hulse-Kemp A.M."/>
            <person name="Babiker E."/>
            <person name="Staton M."/>
        </authorList>
    </citation>
    <scope>NUCLEOTIDE SEQUENCE [LARGE SCALE GENOMIC DNA]</scope>
    <source>
        <strain evidence="2">cv. NJ 8807/NJ 8810</strain>
        <tissue evidence="1">Young leaf</tissue>
    </source>
</reference>
<name>A0ACB7YAE0_9ERIC</name>